<gene>
    <name evidence="8" type="ORF">HS088_TW01G00609</name>
</gene>
<comment type="caution">
    <text evidence="8">The sequence shown here is derived from an EMBL/GenBank/DDBJ whole genome shotgun (WGS) entry which is preliminary data.</text>
</comment>
<sequence>MLPRGFRFNPTDEELIQILKSKVLGEELIHLHFIVEADVYKHEPQHLQWNPVVTVNKNERYYFCKRESESREVSGRGWWKATSHVKKIYEEEVLVGYKRPLTFHRFRAMNQRNRENAIKTNWIMHEYTLDSNAKEWRLCKIKYKGKPTIQEELENARTNCLLKSSSDFEAGNSSSTENHQLPEAQVALHLVNSSAMPNVDHSSEFGPDFWQEMQLEMIDHHHHHHHLDNKLQPQPSEMDYPLMMSSVGDSEPTHEEQFPPLWSWQD</sequence>
<evidence type="ECO:0000256" key="1">
    <source>
        <dbReference type="ARBA" id="ARBA00004123"/>
    </source>
</evidence>
<keyword evidence="3" id="KW-0238">DNA-binding</keyword>
<dbReference type="GO" id="GO:0005634">
    <property type="term" value="C:nucleus"/>
    <property type="evidence" value="ECO:0007669"/>
    <property type="project" value="UniProtKB-SubCell"/>
</dbReference>
<evidence type="ECO:0000256" key="4">
    <source>
        <dbReference type="ARBA" id="ARBA00023163"/>
    </source>
</evidence>
<organism evidence="8 9">
    <name type="scientific">Tripterygium wilfordii</name>
    <name type="common">Thunder God vine</name>
    <dbReference type="NCBI Taxonomy" id="458696"/>
    <lineage>
        <taxon>Eukaryota</taxon>
        <taxon>Viridiplantae</taxon>
        <taxon>Streptophyta</taxon>
        <taxon>Embryophyta</taxon>
        <taxon>Tracheophyta</taxon>
        <taxon>Spermatophyta</taxon>
        <taxon>Magnoliopsida</taxon>
        <taxon>eudicotyledons</taxon>
        <taxon>Gunneridae</taxon>
        <taxon>Pentapetalae</taxon>
        <taxon>rosids</taxon>
        <taxon>fabids</taxon>
        <taxon>Celastrales</taxon>
        <taxon>Celastraceae</taxon>
        <taxon>Tripterygium</taxon>
    </lineage>
</organism>
<dbReference type="Proteomes" id="UP000593562">
    <property type="component" value="Unassembled WGS sequence"/>
</dbReference>
<evidence type="ECO:0000256" key="5">
    <source>
        <dbReference type="ARBA" id="ARBA00023242"/>
    </source>
</evidence>
<keyword evidence="2" id="KW-0805">Transcription regulation</keyword>
<dbReference type="GO" id="GO:0006355">
    <property type="term" value="P:regulation of DNA-templated transcription"/>
    <property type="evidence" value="ECO:0007669"/>
    <property type="project" value="InterPro"/>
</dbReference>
<reference evidence="8 9" key="1">
    <citation type="journal article" date="2020" name="Nat. Commun.">
        <title>Genome of Tripterygium wilfordii and identification of cytochrome P450 involved in triptolide biosynthesis.</title>
        <authorList>
            <person name="Tu L."/>
            <person name="Su P."/>
            <person name="Zhang Z."/>
            <person name="Gao L."/>
            <person name="Wang J."/>
            <person name="Hu T."/>
            <person name="Zhou J."/>
            <person name="Zhang Y."/>
            <person name="Zhao Y."/>
            <person name="Liu Y."/>
            <person name="Song Y."/>
            <person name="Tong Y."/>
            <person name="Lu Y."/>
            <person name="Yang J."/>
            <person name="Xu C."/>
            <person name="Jia M."/>
            <person name="Peters R.J."/>
            <person name="Huang L."/>
            <person name="Gao W."/>
        </authorList>
    </citation>
    <scope>NUCLEOTIDE SEQUENCE [LARGE SCALE GENOMIC DNA]</scope>
    <source>
        <strain evidence="9">cv. XIE 37</strain>
        <tissue evidence="8">Leaf</tissue>
    </source>
</reference>
<protein>
    <submittedName>
        <fullName evidence="8">NAC domain-containing protein 55-like</fullName>
    </submittedName>
</protein>
<evidence type="ECO:0000313" key="8">
    <source>
        <dbReference type="EMBL" id="KAF5752693.1"/>
    </source>
</evidence>
<dbReference type="GO" id="GO:0003677">
    <property type="term" value="F:DNA binding"/>
    <property type="evidence" value="ECO:0007669"/>
    <property type="project" value="UniProtKB-KW"/>
</dbReference>
<comment type="subcellular location">
    <subcellularLocation>
        <location evidence="1">Nucleus</location>
    </subcellularLocation>
</comment>
<dbReference type="InParanoid" id="A0A7J7E2D5"/>
<dbReference type="OrthoDB" id="1741710at2759"/>
<keyword evidence="9" id="KW-1185">Reference proteome</keyword>
<evidence type="ECO:0000313" key="9">
    <source>
        <dbReference type="Proteomes" id="UP000593562"/>
    </source>
</evidence>
<name>A0A7J7E2D5_TRIWF</name>
<dbReference type="AlphaFoldDB" id="A0A7J7E2D5"/>
<evidence type="ECO:0000259" key="7">
    <source>
        <dbReference type="PROSITE" id="PS51005"/>
    </source>
</evidence>
<proteinExistence type="predicted"/>
<dbReference type="InterPro" id="IPR003441">
    <property type="entry name" value="NAC-dom"/>
</dbReference>
<dbReference type="EMBL" id="JAAARO010000001">
    <property type="protein sequence ID" value="KAF5752693.1"/>
    <property type="molecule type" value="Genomic_DNA"/>
</dbReference>
<evidence type="ECO:0000256" key="2">
    <source>
        <dbReference type="ARBA" id="ARBA00023015"/>
    </source>
</evidence>
<keyword evidence="4" id="KW-0804">Transcription</keyword>
<dbReference type="PROSITE" id="PS51005">
    <property type="entry name" value="NAC"/>
    <property type="match status" value="1"/>
</dbReference>
<evidence type="ECO:0000256" key="6">
    <source>
        <dbReference type="SAM" id="MobiDB-lite"/>
    </source>
</evidence>
<dbReference type="Gene3D" id="2.170.150.80">
    <property type="entry name" value="NAC domain"/>
    <property type="match status" value="1"/>
</dbReference>
<dbReference type="Pfam" id="PF02365">
    <property type="entry name" value="NAM"/>
    <property type="match status" value="1"/>
</dbReference>
<dbReference type="InterPro" id="IPR036093">
    <property type="entry name" value="NAC_dom_sf"/>
</dbReference>
<dbReference type="PANTHER" id="PTHR31989">
    <property type="entry name" value="NAC DOMAIN-CONTAINING PROTEIN 82-RELATED"/>
    <property type="match status" value="1"/>
</dbReference>
<keyword evidence="5" id="KW-0539">Nucleus</keyword>
<feature type="region of interest" description="Disordered" evidence="6">
    <location>
        <begin position="245"/>
        <end position="266"/>
    </location>
</feature>
<feature type="domain" description="NAC" evidence="7">
    <location>
        <begin position="2"/>
        <end position="144"/>
    </location>
</feature>
<dbReference type="SUPFAM" id="SSF101941">
    <property type="entry name" value="NAC domain"/>
    <property type="match status" value="1"/>
</dbReference>
<accession>A0A7J7E2D5</accession>
<evidence type="ECO:0000256" key="3">
    <source>
        <dbReference type="ARBA" id="ARBA00023125"/>
    </source>
</evidence>